<reference evidence="1" key="1">
    <citation type="journal article" date="2014" name="Front. Microbiol.">
        <title>High frequency of phylogenetically diverse reductive dehalogenase-homologous genes in deep subseafloor sedimentary metagenomes.</title>
        <authorList>
            <person name="Kawai M."/>
            <person name="Futagami T."/>
            <person name="Toyoda A."/>
            <person name="Takaki Y."/>
            <person name="Nishi S."/>
            <person name="Hori S."/>
            <person name="Arai W."/>
            <person name="Tsubouchi T."/>
            <person name="Morono Y."/>
            <person name="Uchiyama I."/>
            <person name="Ito T."/>
            <person name="Fujiyama A."/>
            <person name="Inagaki F."/>
            <person name="Takami H."/>
        </authorList>
    </citation>
    <scope>NUCLEOTIDE SEQUENCE</scope>
    <source>
        <strain evidence="1">Expedition CK06-06</strain>
    </source>
</reference>
<sequence length="204" mass="22529">YNTSHSGLLEILDLSTTIERAYEELLRDAELVGGELVFAFEREAEAEADAAAVVSDIAIGQLTDKSGTFLDTAHEMYEGMLEREHGETDRFLDVAKQALDDMGALVEADLIMAQAAAEAESEAVSGAILTIATEEVRLMESWWLDTTVKPLAYGDQILWALQESAKVDMPETMKDIQEVMIAWHKLNSGMIEDHEIVPPEPESE</sequence>
<feature type="non-terminal residue" evidence="1">
    <location>
        <position position="1"/>
    </location>
</feature>
<name>X0V9S0_9ZZZZ</name>
<comment type="caution">
    <text evidence="1">The sequence shown here is derived from an EMBL/GenBank/DDBJ whole genome shotgun (WGS) entry which is preliminary data.</text>
</comment>
<evidence type="ECO:0000313" key="1">
    <source>
        <dbReference type="EMBL" id="GAG09238.1"/>
    </source>
</evidence>
<dbReference type="EMBL" id="BARS01025877">
    <property type="protein sequence ID" value="GAG09238.1"/>
    <property type="molecule type" value="Genomic_DNA"/>
</dbReference>
<dbReference type="AlphaFoldDB" id="X0V9S0"/>
<proteinExistence type="predicted"/>
<organism evidence="1">
    <name type="scientific">marine sediment metagenome</name>
    <dbReference type="NCBI Taxonomy" id="412755"/>
    <lineage>
        <taxon>unclassified sequences</taxon>
        <taxon>metagenomes</taxon>
        <taxon>ecological metagenomes</taxon>
    </lineage>
</organism>
<protein>
    <submittedName>
        <fullName evidence="1">Uncharacterized protein</fullName>
    </submittedName>
</protein>
<accession>X0V9S0</accession>
<gene>
    <name evidence="1" type="ORF">S01H1_40844</name>
</gene>